<dbReference type="Gene3D" id="3.30.1380.10">
    <property type="match status" value="1"/>
</dbReference>
<dbReference type="InterPro" id="IPR009045">
    <property type="entry name" value="Zn_M74/Hedgehog-like"/>
</dbReference>
<name>A0ABR8X1H3_9MICO</name>
<dbReference type="PANTHER" id="PTHR34385:SF1">
    <property type="entry name" value="PEPTIDOGLYCAN L-ALANYL-D-GLUTAMATE ENDOPEPTIDASE CWLK"/>
    <property type="match status" value="1"/>
</dbReference>
<evidence type="ECO:0000313" key="4">
    <source>
        <dbReference type="EMBL" id="MBD8023153.1"/>
    </source>
</evidence>
<dbReference type="Proteomes" id="UP000602532">
    <property type="component" value="Unassembled WGS sequence"/>
</dbReference>
<protein>
    <submittedName>
        <fullName evidence="4">M15 family metallopeptidase</fullName>
    </submittedName>
</protein>
<feature type="region of interest" description="Disordered" evidence="1">
    <location>
        <begin position="318"/>
        <end position="340"/>
    </location>
</feature>
<dbReference type="InterPro" id="IPR052179">
    <property type="entry name" value="DD-CPase-like"/>
</dbReference>
<dbReference type="Pfam" id="PF02557">
    <property type="entry name" value="VanY"/>
    <property type="match status" value="1"/>
</dbReference>
<dbReference type="PANTHER" id="PTHR34385">
    <property type="entry name" value="D-ALANYL-D-ALANINE CARBOXYPEPTIDASE"/>
    <property type="match status" value="1"/>
</dbReference>
<dbReference type="InterPro" id="IPR058193">
    <property type="entry name" value="VanY/YodJ_core_dom"/>
</dbReference>
<keyword evidence="2" id="KW-1133">Transmembrane helix</keyword>
<gene>
    <name evidence="4" type="ORF">H9622_06040</name>
</gene>
<evidence type="ECO:0000313" key="5">
    <source>
        <dbReference type="Proteomes" id="UP000602532"/>
    </source>
</evidence>
<evidence type="ECO:0000256" key="2">
    <source>
        <dbReference type="SAM" id="Phobius"/>
    </source>
</evidence>
<feature type="region of interest" description="Disordered" evidence="1">
    <location>
        <begin position="1"/>
        <end position="55"/>
    </location>
</feature>
<keyword evidence="5" id="KW-1185">Reference proteome</keyword>
<evidence type="ECO:0000256" key="1">
    <source>
        <dbReference type="SAM" id="MobiDB-lite"/>
    </source>
</evidence>
<comment type="caution">
    <text evidence="4">The sequence shown here is derived from an EMBL/GenBank/DDBJ whole genome shotgun (WGS) entry which is preliminary data.</text>
</comment>
<reference evidence="4 5" key="1">
    <citation type="submission" date="2020-08" db="EMBL/GenBank/DDBJ databases">
        <title>A Genomic Blueprint of the Chicken Gut Microbiome.</title>
        <authorList>
            <person name="Gilroy R."/>
            <person name="Ravi A."/>
            <person name="Getino M."/>
            <person name="Pursley I."/>
            <person name="Horton D.L."/>
            <person name="Alikhan N.-F."/>
            <person name="Baker D."/>
            <person name="Gharbi K."/>
            <person name="Hall N."/>
            <person name="Watson M."/>
            <person name="Adriaenssens E.M."/>
            <person name="Foster-Nyarko E."/>
            <person name="Jarju S."/>
            <person name="Secka A."/>
            <person name="Antonio M."/>
            <person name="Oren A."/>
            <person name="Chaudhuri R."/>
            <person name="La Ragione R.M."/>
            <person name="Hildebrand F."/>
            <person name="Pallen M.J."/>
        </authorList>
    </citation>
    <scope>NUCLEOTIDE SEQUENCE [LARGE SCALE GENOMIC DNA]</scope>
    <source>
        <strain evidence="4 5">Sa1CUA4</strain>
    </source>
</reference>
<organism evidence="4 5">
    <name type="scientific">Microbacterium gallinarum</name>
    <dbReference type="NCBI Taxonomy" id="2762209"/>
    <lineage>
        <taxon>Bacteria</taxon>
        <taxon>Bacillati</taxon>
        <taxon>Actinomycetota</taxon>
        <taxon>Actinomycetes</taxon>
        <taxon>Micrococcales</taxon>
        <taxon>Microbacteriaceae</taxon>
        <taxon>Microbacterium</taxon>
    </lineage>
</organism>
<dbReference type="SUPFAM" id="SSF55166">
    <property type="entry name" value="Hedgehog/DD-peptidase"/>
    <property type="match status" value="1"/>
</dbReference>
<dbReference type="EMBL" id="JACSPM010000001">
    <property type="protein sequence ID" value="MBD8023153.1"/>
    <property type="molecule type" value="Genomic_DNA"/>
</dbReference>
<keyword evidence="2" id="KW-0812">Transmembrane</keyword>
<dbReference type="InterPro" id="IPR003709">
    <property type="entry name" value="VanY-like_core_dom"/>
</dbReference>
<dbReference type="CDD" id="cd14852">
    <property type="entry name" value="LD-carboxypeptidase"/>
    <property type="match status" value="1"/>
</dbReference>
<dbReference type="RefSeq" id="WP_318247044.1">
    <property type="nucleotide sequence ID" value="NZ_JACSPM010000001.1"/>
</dbReference>
<evidence type="ECO:0000259" key="3">
    <source>
        <dbReference type="Pfam" id="PF02557"/>
    </source>
</evidence>
<feature type="region of interest" description="Disordered" evidence="1">
    <location>
        <begin position="71"/>
        <end position="109"/>
    </location>
</feature>
<keyword evidence="2" id="KW-0472">Membrane</keyword>
<feature type="compositionally biased region" description="Basic and acidic residues" evidence="1">
    <location>
        <begin position="15"/>
        <end position="25"/>
    </location>
</feature>
<feature type="domain" description="D-alanyl-D-alanine carboxypeptidase-like core" evidence="3">
    <location>
        <begin position="279"/>
        <end position="406"/>
    </location>
</feature>
<proteinExistence type="predicted"/>
<sequence length="435" mass="45105">MTAPGSSDSPVSRRAAREQREEAARRARRTASDGLAGSVPPDDEYAPPVAPAPEASPFLLPAEFRAAVAQHAAPATRAASPSRVTAQPGPLRRSRRTEPMVRESARRAARAERLLTADDAEAPPPRHVRPRFARSGVALLIAVGGALLLGSTAAVTALVSGGTPGVAAQAQLLSDAPQSVTSLPVPVVKQMQVAADICGVPEVMSALEAHDDAAAITAAGGAEAFRSAVAEGRARCVDLGDPTRVWVVVNKARPYSPVDYRPTGLVMPDGVRSIEGGALRSDAASALAAMVTAAREAGVGEIALESGFRSYSTQQGSYGRQVDQRGQDGADLVSARPGHSEHQSGLAGDVVACAGGCGTLDDLAATAQGAWIVDHAWEHGWIVRYVAGATGVTGYSPEPWHLRYIGPELSRAYHDGGWTSLEEFFGLDPAPGYVG</sequence>
<feature type="compositionally biased region" description="Basic and acidic residues" evidence="1">
    <location>
        <begin position="96"/>
        <end position="109"/>
    </location>
</feature>
<accession>A0ABR8X1H3</accession>
<feature type="compositionally biased region" description="Polar residues" evidence="1">
    <location>
        <begin position="1"/>
        <end position="10"/>
    </location>
</feature>
<feature type="transmembrane region" description="Helical" evidence="2">
    <location>
        <begin position="136"/>
        <end position="159"/>
    </location>
</feature>